<dbReference type="InterPro" id="IPR000719">
    <property type="entry name" value="Prot_kinase_dom"/>
</dbReference>
<dbReference type="Gene3D" id="1.10.510.10">
    <property type="entry name" value="Transferase(Phosphotransferase) domain 1"/>
    <property type="match status" value="1"/>
</dbReference>
<dbReference type="InterPro" id="IPR011009">
    <property type="entry name" value="Kinase-like_dom_sf"/>
</dbReference>
<dbReference type="Pfam" id="PF00069">
    <property type="entry name" value="Pkinase"/>
    <property type="match status" value="1"/>
</dbReference>
<dbReference type="InterPro" id="IPR008271">
    <property type="entry name" value="Ser/Thr_kinase_AS"/>
</dbReference>
<keyword evidence="7" id="KW-0418">Kinase</keyword>
<dbReference type="Proteomes" id="UP001341281">
    <property type="component" value="Chromosome 09"/>
</dbReference>
<dbReference type="GO" id="GO:0005886">
    <property type="term" value="C:plasma membrane"/>
    <property type="evidence" value="ECO:0007669"/>
    <property type="project" value="TreeGrafter"/>
</dbReference>
<evidence type="ECO:0000256" key="6">
    <source>
        <dbReference type="ARBA" id="ARBA00022741"/>
    </source>
</evidence>
<dbReference type="InterPro" id="IPR025287">
    <property type="entry name" value="WAK_GUB"/>
</dbReference>
<comment type="subcellular location">
    <subcellularLocation>
        <location evidence="1">Membrane</location>
        <topology evidence="1">Single-pass type I membrane protein</topology>
    </subcellularLocation>
</comment>
<evidence type="ECO:0000313" key="17">
    <source>
        <dbReference type="EMBL" id="WVZ95382.1"/>
    </source>
</evidence>
<keyword evidence="10 15" id="KW-0472">Membrane</keyword>
<evidence type="ECO:0000256" key="4">
    <source>
        <dbReference type="ARBA" id="ARBA00022692"/>
    </source>
</evidence>
<feature type="domain" description="Protein kinase" evidence="16">
    <location>
        <begin position="244"/>
        <end position="519"/>
    </location>
</feature>
<dbReference type="Gene3D" id="3.30.200.20">
    <property type="entry name" value="Phosphorylase Kinase, domain 1"/>
    <property type="match status" value="1"/>
</dbReference>
<reference evidence="17 18" key="1">
    <citation type="submission" date="2024-02" db="EMBL/GenBank/DDBJ databases">
        <title>High-quality chromosome-scale genome assembly of Pensacola bahiagrass (Paspalum notatum Flugge var. saurae).</title>
        <authorList>
            <person name="Vega J.M."/>
            <person name="Podio M."/>
            <person name="Orjuela J."/>
            <person name="Siena L.A."/>
            <person name="Pessino S.C."/>
            <person name="Combes M.C."/>
            <person name="Mariac C."/>
            <person name="Albertini E."/>
            <person name="Pupilli F."/>
            <person name="Ortiz J.P.A."/>
            <person name="Leblanc O."/>
        </authorList>
    </citation>
    <scope>NUCLEOTIDE SEQUENCE [LARGE SCALE GENOMIC DNA]</scope>
    <source>
        <strain evidence="17">R1</strain>
        <tissue evidence="17">Leaf</tissue>
    </source>
</reference>
<dbReference type="AlphaFoldDB" id="A0AAQ3XG89"/>
<dbReference type="PANTHER" id="PTHR27005">
    <property type="entry name" value="WALL-ASSOCIATED RECEPTOR KINASE-LIKE 21"/>
    <property type="match status" value="1"/>
</dbReference>
<dbReference type="PANTHER" id="PTHR27005:SF296">
    <property type="entry name" value="CALCIUM BINDING EGF DOMAIN CONTAINING PROTEIN, EXPRESSED"/>
    <property type="match status" value="1"/>
</dbReference>
<dbReference type="GO" id="GO:0005524">
    <property type="term" value="F:ATP binding"/>
    <property type="evidence" value="ECO:0007669"/>
    <property type="project" value="UniProtKB-UniRule"/>
</dbReference>
<keyword evidence="2" id="KW-0723">Serine/threonine-protein kinase</keyword>
<feature type="compositionally biased region" description="Polar residues" evidence="14">
    <location>
        <begin position="556"/>
        <end position="566"/>
    </location>
</feature>
<feature type="region of interest" description="Disordered" evidence="14">
    <location>
        <begin position="543"/>
        <end position="566"/>
    </location>
</feature>
<name>A0AAQ3XG89_PASNO</name>
<dbReference type="FunFam" id="3.30.200.20:FF:000043">
    <property type="entry name" value="Wall-associated receptor kinase 2"/>
    <property type="match status" value="1"/>
</dbReference>
<dbReference type="InterPro" id="IPR017441">
    <property type="entry name" value="Protein_kinase_ATP_BS"/>
</dbReference>
<dbReference type="PROSITE" id="PS00107">
    <property type="entry name" value="PROTEIN_KINASE_ATP"/>
    <property type="match status" value="1"/>
</dbReference>
<keyword evidence="11" id="KW-1015">Disulfide bond</keyword>
<sequence>MNDEEYNPRQVKKNCSQKCGNISVPFPFGLEEGCSARRFFQLNCSDSVHSILQYNDDLHVTYIHVSEGLVGIKLNSRMEEMTFNRLLKMWTSFEEPQLFVDPLESVSVQWAVANLTCQLARQNASGYACVSNNSNCISVVSSFEGYVGYRCKCSPGFEGNPYTQDGCHGLTIGLGCAAAVLLLGLSAILLIRRWKRHVQKKLRKKNFRKNQGLLLEQLISSDENASEKTKIFSLEELEKATDNFDPTRILGHGGHGIVYKGILSDQHVVAIKKSKVIKDGEINDFINEVAILSQINHRNIVKLFGCCLECEVPLLVYDFIPNDSLSEILHDSSRSGSSIPWNDCLRIATEAAGALYYLHSAASMSIFHRDVKSSNILLDGNYTAKVSDFGASRSVPIDQTHVSTNVQGTFGYLDPEYYQTGKLNEKSDVYSFGVVLLELLLRKQPVFTTESGMRQNLCNYFLSEMRTRPVTGIVAAEVLEEATEEEIEKVMSLAETCLRLRGEERPTMKEVDITLQLLLAERMNPSRGDTGEEQGIRPLLKRRAAASRSHRQSLSIESNNGGLNIAPQRSYTCSSLEREFLSKDFKSTQQQDHFFSLHTDGRRAASREPPPHCRRPPRLAPAQPPPGHRRCAAVAPSPARRRPVAARALVGSPSLGPPVAAPASQSQLAGRRRAAAPRALRFRKFGENGVCRGLLACSEPARRPGALK</sequence>
<dbReference type="GO" id="GO:0030247">
    <property type="term" value="F:polysaccharide binding"/>
    <property type="evidence" value="ECO:0007669"/>
    <property type="project" value="InterPro"/>
</dbReference>
<feature type="non-terminal residue" evidence="17">
    <location>
        <position position="1"/>
    </location>
</feature>
<evidence type="ECO:0000256" key="2">
    <source>
        <dbReference type="ARBA" id="ARBA00022527"/>
    </source>
</evidence>
<keyword evidence="6 13" id="KW-0547">Nucleotide-binding</keyword>
<dbReference type="Pfam" id="PF13947">
    <property type="entry name" value="GUB_WAK_bind"/>
    <property type="match status" value="1"/>
</dbReference>
<keyword evidence="5" id="KW-0732">Signal</keyword>
<keyword evidence="9 15" id="KW-1133">Transmembrane helix</keyword>
<evidence type="ECO:0000256" key="13">
    <source>
        <dbReference type="PROSITE-ProRule" id="PRU10141"/>
    </source>
</evidence>
<dbReference type="GO" id="GO:0007166">
    <property type="term" value="P:cell surface receptor signaling pathway"/>
    <property type="evidence" value="ECO:0007669"/>
    <property type="project" value="InterPro"/>
</dbReference>
<evidence type="ECO:0000313" key="18">
    <source>
        <dbReference type="Proteomes" id="UP001341281"/>
    </source>
</evidence>
<evidence type="ECO:0000256" key="7">
    <source>
        <dbReference type="ARBA" id="ARBA00022777"/>
    </source>
</evidence>
<feature type="compositionally biased region" description="Basic and acidic residues" evidence="14">
    <location>
        <begin position="599"/>
        <end position="611"/>
    </location>
</feature>
<dbReference type="PROSITE" id="PS00108">
    <property type="entry name" value="PROTEIN_KINASE_ST"/>
    <property type="match status" value="1"/>
</dbReference>
<evidence type="ECO:0000256" key="5">
    <source>
        <dbReference type="ARBA" id="ARBA00022729"/>
    </source>
</evidence>
<accession>A0AAQ3XG89</accession>
<evidence type="ECO:0000256" key="1">
    <source>
        <dbReference type="ARBA" id="ARBA00004479"/>
    </source>
</evidence>
<keyword evidence="3" id="KW-0808">Transferase</keyword>
<evidence type="ECO:0000259" key="16">
    <source>
        <dbReference type="PROSITE" id="PS50011"/>
    </source>
</evidence>
<dbReference type="GO" id="GO:0004674">
    <property type="term" value="F:protein serine/threonine kinase activity"/>
    <property type="evidence" value="ECO:0007669"/>
    <property type="project" value="UniProtKB-KW"/>
</dbReference>
<dbReference type="FunFam" id="1.10.510.10:FF:000084">
    <property type="entry name" value="Wall-associated receptor kinase 2"/>
    <property type="match status" value="1"/>
</dbReference>
<organism evidence="17 18">
    <name type="scientific">Paspalum notatum var. saurae</name>
    <dbReference type="NCBI Taxonomy" id="547442"/>
    <lineage>
        <taxon>Eukaryota</taxon>
        <taxon>Viridiplantae</taxon>
        <taxon>Streptophyta</taxon>
        <taxon>Embryophyta</taxon>
        <taxon>Tracheophyta</taxon>
        <taxon>Spermatophyta</taxon>
        <taxon>Magnoliopsida</taxon>
        <taxon>Liliopsida</taxon>
        <taxon>Poales</taxon>
        <taxon>Poaceae</taxon>
        <taxon>PACMAD clade</taxon>
        <taxon>Panicoideae</taxon>
        <taxon>Andropogonodae</taxon>
        <taxon>Paspaleae</taxon>
        <taxon>Paspalinae</taxon>
        <taxon>Paspalum</taxon>
    </lineage>
</organism>
<evidence type="ECO:0000256" key="15">
    <source>
        <dbReference type="SAM" id="Phobius"/>
    </source>
</evidence>
<evidence type="ECO:0000256" key="10">
    <source>
        <dbReference type="ARBA" id="ARBA00023136"/>
    </source>
</evidence>
<evidence type="ECO:0000256" key="9">
    <source>
        <dbReference type="ARBA" id="ARBA00022989"/>
    </source>
</evidence>
<keyword evidence="18" id="KW-1185">Reference proteome</keyword>
<feature type="transmembrane region" description="Helical" evidence="15">
    <location>
        <begin position="170"/>
        <end position="191"/>
    </location>
</feature>
<feature type="binding site" evidence="13">
    <location>
        <position position="273"/>
    </location>
    <ligand>
        <name>ATP</name>
        <dbReference type="ChEBI" id="CHEBI:30616"/>
    </ligand>
</feature>
<evidence type="ECO:0000256" key="11">
    <source>
        <dbReference type="ARBA" id="ARBA00023157"/>
    </source>
</evidence>
<keyword evidence="8 13" id="KW-0067">ATP-binding</keyword>
<evidence type="ECO:0000256" key="12">
    <source>
        <dbReference type="ARBA" id="ARBA00023180"/>
    </source>
</evidence>
<protein>
    <recommendedName>
        <fullName evidence="16">Protein kinase domain-containing protein</fullName>
    </recommendedName>
</protein>
<dbReference type="SMART" id="SM00220">
    <property type="entry name" value="S_TKc"/>
    <property type="match status" value="1"/>
</dbReference>
<evidence type="ECO:0000256" key="8">
    <source>
        <dbReference type="ARBA" id="ARBA00022840"/>
    </source>
</evidence>
<proteinExistence type="predicted"/>
<dbReference type="InterPro" id="IPR045274">
    <property type="entry name" value="WAK-like"/>
</dbReference>
<dbReference type="SUPFAM" id="SSF56112">
    <property type="entry name" value="Protein kinase-like (PK-like)"/>
    <property type="match status" value="1"/>
</dbReference>
<evidence type="ECO:0000256" key="14">
    <source>
        <dbReference type="SAM" id="MobiDB-lite"/>
    </source>
</evidence>
<keyword evidence="4 15" id="KW-0812">Transmembrane</keyword>
<keyword evidence="12" id="KW-0325">Glycoprotein</keyword>
<evidence type="ECO:0000256" key="3">
    <source>
        <dbReference type="ARBA" id="ARBA00022679"/>
    </source>
</evidence>
<dbReference type="EMBL" id="CP144753">
    <property type="protein sequence ID" value="WVZ95382.1"/>
    <property type="molecule type" value="Genomic_DNA"/>
</dbReference>
<feature type="region of interest" description="Disordered" evidence="14">
    <location>
        <begin position="599"/>
        <end position="675"/>
    </location>
</feature>
<dbReference type="PROSITE" id="PS50011">
    <property type="entry name" value="PROTEIN_KINASE_DOM"/>
    <property type="match status" value="1"/>
</dbReference>
<gene>
    <name evidence="17" type="ORF">U9M48_041152</name>
</gene>